<name>A0ABQ5WCE5_9HYPH</name>
<dbReference type="EMBL" id="BSNS01000024">
    <property type="protein sequence ID" value="GLQ57615.1"/>
    <property type="molecule type" value="Genomic_DNA"/>
</dbReference>
<accession>A0ABQ5WCE5</accession>
<gene>
    <name evidence="2" type="ORF">GCM10010862_48740</name>
</gene>
<organism evidence="2 3">
    <name type="scientific">Devosia nitrariae</name>
    <dbReference type="NCBI Taxonomy" id="2071872"/>
    <lineage>
        <taxon>Bacteria</taxon>
        <taxon>Pseudomonadati</taxon>
        <taxon>Pseudomonadota</taxon>
        <taxon>Alphaproteobacteria</taxon>
        <taxon>Hyphomicrobiales</taxon>
        <taxon>Devosiaceae</taxon>
        <taxon>Devosia</taxon>
    </lineage>
</organism>
<dbReference type="RefSeq" id="WP_284342995.1">
    <property type="nucleotide sequence ID" value="NZ_BSNS01000024.1"/>
</dbReference>
<reference evidence="3" key="1">
    <citation type="journal article" date="2019" name="Int. J. Syst. Evol. Microbiol.">
        <title>The Global Catalogue of Microorganisms (GCM) 10K type strain sequencing project: providing services to taxonomists for standard genome sequencing and annotation.</title>
        <authorList>
            <consortium name="The Broad Institute Genomics Platform"/>
            <consortium name="The Broad Institute Genome Sequencing Center for Infectious Disease"/>
            <person name="Wu L."/>
            <person name="Ma J."/>
        </authorList>
    </citation>
    <scope>NUCLEOTIDE SEQUENCE [LARGE SCALE GENOMIC DNA]</scope>
    <source>
        <strain evidence="3">NBRC 112416</strain>
    </source>
</reference>
<proteinExistence type="predicted"/>
<evidence type="ECO:0008006" key="4">
    <source>
        <dbReference type="Google" id="ProtNLM"/>
    </source>
</evidence>
<evidence type="ECO:0000256" key="1">
    <source>
        <dbReference type="SAM" id="SignalP"/>
    </source>
</evidence>
<evidence type="ECO:0000313" key="2">
    <source>
        <dbReference type="EMBL" id="GLQ57615.1"/>
    </source>
</evidence>
<evidence type="ECO:0000313" key="3">
    <source>
        <dbReference type="Proteomes" id="UP001156691"/>
    </source>
</evidence>
<comment type="caution">
    <text evidence="2">The sequence shown here is derived from an EMBL/GenBank/DDBJ whole genome shotgun (WGS) entry which is preliminary data.</text>
</comment>
<sequence>MTDSCRFLSRLVISFGLAMAATLPSSAALAAPDEMALLRSYLGDWQGKGTLTGADIYPMRCQLSLLEGNTGRVNYSGRCHVEGVNLSLNGTLAYIEKLRRFEAAMTTNAAFSGVAIGQKRGDTLVFNLNERDRAEGKDLTITARIVLDRGGIDVEFYAVYDQTGENLRAQVPFSR</sequence>
<dbReference type="Proteomes" id="UP001156691">
    <property type="component" value="Unassembled WGS sequence"/>
</dbReference>
<feature type="signal peptide" evidence="1">
    <location>
        <begin position="1"/>
        <end position="30"/>
    </location>
</feature>
<feature type="chain" id="PRO_5047087078" description="THAP4-like heme-binding beta-barrel domain-containing protein" evidence="1">
    <location>
        <begin position="31"/>
        <end position="175"/>
    </location>
</feature>
<keyword evidence="1" id="KW-0732">Signal</keyword>
<protein>
    <recommendedName>
        <fullName evidence="4">THAP4-like heme-binding beta-barrel domain-containing protein</fullName>
    </recommendedName>
</protein>
<keyword evidence="3" id="KW-1185">Reference proteome</keyword>